<dbReference type="Pfam" id="PF09474">
    <property type="entry name" value="Type_III_YscX"/>
    <property type="match status" value="1"/>
</dbReference>
<protein>
    <submittedName>
        <fullName evidence="1">Type III secretion protein</fullName>
    </submittedName>
</protein>
<evidence type="ECO:0000313" key="1">
    <source>
        <dbReference type="EMBL" id="MBG3877989.1"/>
    </source>
</evidence>
<sequence>MSRNVGIFDGSLGIQTVLDVDAGRDPMPKARPLAASVLREAGLEELYAPRNARQIVEQALCPPVGDGEMLRPDVFGANLNACLDALSMERDPAVRDFVRNDLAPLLENTELLRAYAGLMVGG</sequence>
<accession>A0ABS0J696</accession>
<dbReference type="RefSeq" id="WP_196610012.1">
    <property type="nucleotide sequence ID" value="NZ_VRYY01000437.1"/>
</dbReference>
<keyword evidence="2" id="KW-1185">Reference proteome</keyword>
<comment type="caution">
    <text evidence="1">The sequence shown here is derived from an EMBL/GenBank/DDBJ whole genome shotgun (WGS) entry which is preliminary data.</text>
</comment>
<organism evidence="1 2">
    <name type="scientific">Nitratidesulfovibrio oxamicus</name>
    <dbReference type="NCBI Taxonomy" id="32016"/>
    <lineage>
        <taxon>Bacteria</taxon>
        <taxon>Pseudomonadati</taxon>
        <taxon>Thermodesulfobacteriota</taxon>
        <taxon>Desulfovibrionia</taxon>
        <taxon>Desulfovibrionales</taxon>
        <taxon>Desulfovibrionaceae</taxon>
        <taxon>Nitratidesulfovibrio</taxon>
    </lineage>
</organism>
<proteinExistence type="predicted"/>
<dbReference type="EMBL" id="VRYY01000437">
    <property type="protein sequence ID" value="MBG3877989.1"/>
    <property type="molecule type" value="Genomic_DNA"/>
</dbReference>
<dbReference type="InterPro" id="IPR012672">
    <property type="entry name" value="T3SS_YscX"/>
</dbReference>
<name>A0ABS0J696_9BACT</name>
<evidence type="ECO:0000313" key="2">
    <source>
        <dbReference type="Proteomes" id="UP001194469"/>
    </source>
</evidence>
<gene>
    <name evidence="1" type="ORF">FVW20_13470</name>
</gene>
<reference evidence="1 2" key="1">
    <citation type="submission" date="2019-08" db="EMBL/GenBank/DDBJ databases">
        <authorList>
            <person name="Luo N."/>
        </authorList>
    </citation>
    <scope>NUCLEOTIDE SEQUENCE [LARGE SCALE GENOMIC DNA]</scope>
    <source>
        <strain evidence="1 2">NCIMB 9442</strain>
    </source>
</reference>
<dbReference type="Proteomes" id="UP001194469">
    <property type="component" value="Unassembled WGS sequence"/>
</dbReference>